<protein>
    <submittedName>
        <fullName evidence="1">Uncharacterized protein</fullName>
    </submittedName>
</protein>
<evidence type="ECO:0000313" key="2">
    <source>
        <dbReference type="Proteomes" id="UP000824782"/>
    </source>
</evidence>
<organism evidence="1 2">
    <name type="scientific">Engystomops pustulosus</name>
    <name type="common">Tungara frog</name>
    <name type="synonym">Physalaemus pustulosus</name>
    <dbReference type="NCBI Taxonomy" id="76066"/>
    <lineage>
        <taxon>Eukaryota</taxon>
        <taxon>Metazoa</taxon>
        <taxon>Chordata</taxon>
        <taxon>Craniata</taxon>
        <taxon>Vertebrata</taxon>
        <taxon>Euteleostomi</taxon>
        <taxon>Amphibia</taxon>
        <taxon>Batrachia</taxon>
        <taxon>Anura</taxon>
        <taxon>Neobatrachia</taxon>
        <taxon>Hyloidea</taxon>
        <taxon>Leptodactylidae</taxon>
        <taxon>Leiuperinae</taxon>
        <taxon>Engystomops</taxon>
    </lineage>
</organism>
<dbReference type="AlphaFoldDB" id="A0AAV6ZUV5"/>
<comment type="caution">
    <text evidence="1">The sequence shown here is derived from an EMBL/GenBank/DDBJ whole genome shotgun (WGS) entry which is preliminary data.</text>
</comment>
<gene>
    <name evidence="1" type="ORF">GDO81_026130</name>
</gene>
<reference evidence="1" key="1">
    <citation type="thesis" date="2020" institute="ProQuest LLC" country="789 East Eisenhower Parkway, Ann Arbor, MI, USA">
        <title>Comparative Genomics and Chromosome Evolution.</title>
        <authorList>
            <person name="Mudd A.B."/>
        </authorList>
    </citation>
    <scope>NUCLEOTIDE SEQUENCE</scope>
    <source>
        <strain evidence="1">237g6f4</strain>
        <tissue evidence="1">Blood</tissue>
    </source>
</reference>
<dbReference type="EMBL" id="WNYA01000057">
    <property type="protein sequence ID" value="KAG8550416.1"/>
    <property type="molecule type" value="Genomic_DNA"/>
</dbReference>
<evidence type="ECO:0000313" key="1">
    <source>
        <dbReference type="EMBL" id="KAG8550416.1"/>
    </source>
</evidence>
<accession>A0AAV6ZUV5</accession>
<keyword evidence="2" id="KW-1185">Reference proteome</keyword>
<dbReference type="Proteomes" id="UP000824782">
    <property type="component" value="Unassembled WGS sequence"/>
</dbReference>
<sequence>MMEESKHTPIQFLSQNIISPLASDSSAQGVNLASFNCSLSTFNCLLQLIFLLHYLSKRNPFPSSTCTTTSKVLPFSIPKTAFSFHSPCVTTRVFLSTMMPNPALMIPQLIHRRHLNFILQTFYCFF</sequence>
<proteinExistence type="predicted"/>
<name>A0AAV6ZUV5_ENGPU</name>